<dbReference type="CDD" id="cd01949">
    <property type="entry name" value="GGDEF"/>
    <property type="match status" value="1"/>
</dbReference>
<dbReference type="Pfam" id="PF00990">
    <property type="entry name" value="GGDEF"/>
    <property type="match status" value="1"/>
</dbReference>
<dbReference type="SMART" id="SM00267">
    <property type="entry name" value="GGDEF"/>
    <property type="match status" value="1"/>
</dbReference>
<dbReference type="InterPro" id="IPR042240">
    <property type="entry name" value="CHASE_sf"/>
</dbReference>
<dbReference type="Gene3D" id="3.30.70.270">
    <property type="match status" value="1"/>
</dbReference>
<proteinExistence type="predicted"/>
<dbReference type="FunFam" id="3.30.70.270:FF:000001">
    <property type="entry name" value="Diguanylate cyclase domain protein"/>
    <property type="match status" value="1"/>
</dbReference>
<evidence type="ECO:0000313" key="11">
    <source>
        <dbReference type="Proteomes" id="UP000266340"/>
    </source>
</evidence>
<protein>
    <submittedName>
        <fullName evidence="10">EAL domain-containing protein</fullName>
    </submittedName>
</protein>
<evidence type="ECO:0000259" key="8">
    <source>
        <dbReference type="PROSITE" id="PS50883"/>
    </source>
</evidence>
<evidence type="ECO:0000313" key="10">
    <source>
        <dbReference type="EMBL" id="RIE01837.1"/>
    </source>
</evidence>
<evidence type="ECO:0000256" key="2">
    <source>
        <dbReference type="ARBA" id="ARBA00022692"/>
    </source>
</evidence>
<evidence type="ECO:0000259" key="9">
    <source>
        <dbReference type="PROSITE" id="PS50887"/>
    </source>
</evidence>
<dbReference type="GO" id="GO:0016020">
    <property type="term" value="C:membrane"/>
    <property type="evidence" value="ECO:0007669"/>
    <property type="project" value="UniProtKB-SubCell"/>
</dbReference>
<dbReference type="RefSeq" id="WP_119149894.1">
    <property type="nucleotide sequence ID" value="NZ_JBHSOV010000020.1"/>
</dbReference>
<feature type="transmembrane region" description="Helical" evidence="6">
    <location>
        <begin position="268"/>
        <end position="288"/>
    </location>
</feature>
<keyword evidence="11" id="KW-1185">Reference proteome</keyword>
<dbReference type="OrthoDB" id="9759607at2"/>
<evidence type="ECO:0000256" key="6">
    <source>
        <dbReference type="SAM" id="Phobius"/>
    </source>
</evidence>
<dbReference type="PANTHER" id="PTHR44757:SF2">
    <property type="entry name" value="BIOFILM ARCHITECTURE MAINTENANCE PROTEIN MBAA"/>
    <property type="match status" value="1"/>
</dbReference>
<dbReference type="InterPro" id="IPR001633">
    <property type="entry name" value="EAL_dom"/>
</dbReference>
<comment type="caution">
    <text evidence="10">The sequence shown here is derived from an EMBL/GenBank/DDBJ whole genome shotgun (WGS) entry which is preliminary data.</text>
</comment>
<feature type="domain" description="EAL" evidence="8">
    <location>
        <begin position="516"/>
        <end position="768"/>
    </location>
</feature>
<dbReference type="PROSITE" id="PS50887">
    <property type="entry name" value="GGDEF"/>
    <property type="match status" value="1"/>
</dbReference>
<dbReference type="Pfam" id="PF03924">
    <property type="entry name" value="CHASE"/>
    <property type="match status" value="1"/>
</dbReference>
<dbReference type="InterPro" id="IPR052155">
    <property type="entry name" value="Biofilm_reg_signaling"/>
</dbReference>
<dbReference type="InterPro" id="IPR000160">
    <property type="entry name" value="GGDEF_dom"/>
</dbReference>
<dbReference type="PANTHER" id="PTHR44757">
    <property type="entry name" value="DIGUANYLATE CYCLASE DGCP"/>
    <property type="match status" value="1"/>
</dbReference>
<dbReference type="InterPro" id="IPR006189">
    <property type="entry name" value="CHASE_dom"/>
</dbReference>
<dbReference type="Pfam" id="PF00563">
    <property type="entry name" value="EAL"/>
    <property type="match status" value="1"/>
</dbReference>
<dbReference type="PROSITE" id="PS50839">
    <property type="entry name" value="CHASE"/>
    <property type="match status" value="1"/>
</dbReference>
<gene>
    <name evidence="10" type="ORF">D3H35_13690</name>
</gene>
<dbReference type="AlphaFoldDB" id="A0A398CPM8"/>
<evidence type="ECO:0000256" key="4">
    <source>
        <dbReference type="ARBA" id="ARBA00023136"/>
    </source>
</evidence>
<comment type="subcellular location">
    <subcellularLocation>
        <location evidence="1">Membrane</location>
    </subcellularLocation>
</comment>
<dbReference type="FunFam" id="3.20.20.450:FF:000001">
    <property type="entry name" value="Cyclic di-GMP phosphodiesterase yahA"/>
    <property type="match status" value="1"/>
</dbReference>
<dbReference type="InterPro" id="IPR035919">
    <property type="entry name" value="EAL_sf"/>
</dbReference>
<keyword evidence="3 6" id="KW-1133">Transmembrane helix</keyword>
<dbReference type="SUPFAM" id="SSF55073">
    <property type="entry name" value="Nucleotide cyclase"/>
    <property type="match status" value="1"/>
</dbReference>
<keyword evidence="2 6" id="KW-0812">Transmembrane</keyword>
<dbReference type="SMART" id="SM01079">
    <property type="entry name" value="CHASE"/>
    <property type="match status" value="1"/>
</dbReference>
<dbReference type="Gene3D" id="3.30.450.350">
    <property type="entry name" value="CHASE domain"/>
    <property type="match status" value="1"/>
</dbReference>
<feature type="transmembrane region" description="Helical" evidence="6">
    <location>
        <begin position="20"/>
        <end position="40"/>
    </location>
</feature>
<dbReference type="CDD" id="cd01948">
    <property type="entry name" value="EAL"/>
    <property type="match status" value="1"/>
</dbReference>
<dbReference type="InterPro" id="IPR043128">
    <property type="entry name" value="Rev_trsase/Diguanyl_cyclase"/>
</dbReference>
<dbReference type="InterPro" id="IPR029787">
    <property type="entry name" value="Nucleotide_cyclase"/>
</dbReference>
<evidence type="ECO:0000256" key="3">
    <source>
        <dbReference type="ARBA" id="ARBA00022989"/>
    </source>
</evidence>
<keyword evidence="5" id="KW-0175">Coiled coil</keyword>
<dbReference type="GO" id="GO:0003824">
    <property type="term" value="F:catalytic activity"/>
    <property type="evidence" value="ECO:0007669"/>
    <property type="project" value="UniProtKB-ARBA"/>
</dbReference>
<dbReference type="NCBIfam" id="TIGR00254">
    <property type="entry name" value="GGDEF"/>
    <property type="match status" value="1"/>
</dbReference>
<evidence type="ECO:0000259" key="7">
    <source>
        <dbReference type="PROSITE" id="PS50839"/>
    </source>
</evidence>
<dbReference type="Proteomes" id="UP000266340">
    <property type="component" value="Unassembled WGS sequence"/>
</dbReference>
<keyword evidence="4 6" id="KW-0472">Membrane</keyword>
<organism evidence="10 11">
    <name type="scientific">Cohnella faecalis</name>
    <dbReference type="NCBI Taxonomy" id="2315694"/>
    <lineage>
        <taxon>Bacteria</taxon>
        <taxon>Bacillati</taxon>
        <taxon>Bacillota</taxon>
        <taxon>Bacilli</taxon>
        <taxon>Bacillales</taxon>
        <taxon>Paenibacillaceae</taxon>
        <taxon>Cohnella</taxon>
    </lineage>
</organism>
<dbReference type="SMART" id="SM00052">
    <property type="entry name" value="EAL"/>
    <property type="match status" value="1"/>
</dbReference>
<reference evidence="10 11" key="1">
    <citation type="submission" date="2018-09" db="EMBL/GenBank/DDBJ databases">
        <title>Cohnella cavernae sp. nov., isolated from a karst cave.</title>
        <authorList>
            <person name="Zhu H."/>
        </authorList>
    </citation>
    <scope>NUCLEOTIDE SEQUENCE [LARGE SCALE GENOMIC DNA]</scope>
    <source>
        <strain evidence="10 11">K2E09-144</strain>
    </source>
</reference>
<feature type="domain" description="CHASE" evidence="7">
    <location>
        <begin position="124"/>
        <end position="206"/>
    </location>
</feature>
<evidence type="ECO:0000256" key="1">
    <source>
        <dbReference type="ARBA" id="ARBA00004370"/>
    </source>
</evidence>
<dbReference type="PROSITE" id="PS50883">
    <property type="entry name" value="EAL"/>
    <property type="match status" value="1"/>
</dbReference>
<dbReference type="EMBL" id="QXJM01000039">
    <property type="protein sequence ID" value="RIE01837.1"/>
    <property type="molecule type" value="Genomic_DNA"/>
</dbReference>
<dbReference type="Gene3D" id="3.20.20.450">
    <property type="entry name" value="EAL domain"/>
    <property type="match status" value="1"/>
</dbReference>
<evidence type="ECO:0000256" key="5">
    <source>
        <dbReference type="SAM" id="Coils"/>
    </source>
</evidence>
<name>A0A398CPM8_9BACL</name>
<dbReference type="GO" id="GO:0007165">
    <property type="term" value="P:signal transduction"/>
    <property type="evidence" value="ECO:0007669"/>
    <property type="project" value="UniProtKB-ARBA"/>
</dbReference>
<feature type="domain" description="GGDEF" evidence="9">
    <location>
        <begin position="374"/>
        <end position="507"/>
    </location>
</feature>
<dbReference type="SUPFAM" id="SSF141868">
    <property type="entry name" value="EAL domain-like"/>
    <property type="match status" value="1"/>
</dbReference>
<accession>A0A398CPM8</accession>
<feature type="coiled-coil region" evidence="5">
    <location>
        <begin position="305"/>
        <end position="336"/>
    </location>
</feature>
<sequence>MNLWSQDLKPRQTTSLSTWGILLLVFLFLGGLITGFAYLCKDRLAEEVYRDASAELTANASSLKLSIERRLLMSEGLKAFTYTELIHNDGSVDPVRFDSFASHFTLPQQGIRNLSIYPNGIARFIYPLQGNEKVLGLDLFAHSDPKVRLNAERTKELTRVTLLGPFELTQGGSGLLTRQSVFFHDRFWGFVSVVLDVPPILEEAGLKAEDKGIELAVRADGQVIFGNPKLFDDASRLRETVSLTEGAWEMAAVPKSERLESISSKVRLIVLFSTLSMLLLMFLLYVLLTQKTKLQKKVNERTVELVEANQHIEATYEELLAVEEELREQYQVLEGKEQSLRHMAYHDLVTGLHNRTFFNERLEDQISAAKRSHRSMALLFLDLDQFKLVNDTLGHAFGDLLLNEVGKRLSEELTGEETVSRIGGDEFTIVMPNVCNPDEARQVAERVVGLFQQPFLLHDSEYFITSSIGIALYPEHGEDAATLTKNADKAMYRAKDEGKNNYKFYDSNRNSDVEEKMEIKNSLRRALERDEFDVHYQPQIQVETGQLIGMEALIRWHHPKRGTISPATFIPVAEETGMIVPMGEWILRKACAQNKAWQDAGLPPIRMAVNLSARQFGHNNLLESIRRILEETGLDPQYLELEITENLAMKDESLPTLTELRSMGITISIDDFGTQHSSLGYLKRLPVNRIKIDRSFIWGIGKDTRDEAIILAMLLVAQRLELSILAEGVETEEQFAFLQKHGCDDIQGFLFYRPQPADLIQKVLLDHLK</sequence>